<dbReference type="InterPro" id="IPR036388">
    <property type="entry name" value="WH-like_DNA-bd_sf"/>
</dbReference>
<sequence length="1544" mass="175362">MDKAIVPGVDDDSKLPLWASSVGLRVEVVERLVAARRDLHSVLTEAQEREIQNPALVRHLREAEHKASLAEDLLSALEYYRIQGEVEQDEHHHDDDSSKLVHDIGDGNLLLSIPATDIQLFHKADREVSNTCLLPHPEGAEEDISRAIEEHVAHCHRIASDVRCFLELEKLDDKWLQIYRSTSSWTDPREMSPFPTEHKVHGRDQDRDCIISKLTSEESAAQNLSVLAIVGNGGVGKTTLAKVVYNNPVVREHFDKALWLHVSVYFNEAKITRELLQLLRGDRHEDISDMKELQNILGYEIKSKRVLLVLDDMWEDNKKENWDVLLTPLCTNDAKGNMVIITTRKSSVARMTGARHNINLHGLKDEEFWPLFKECAFGDENHKGHLKLQEIGRKIADKLKGYPLAAKSVGKLLSRKLDDGHWTRILDNSEWKDQKGDDDVIPALKISYNYLPRHLQKCFSYCSVFPKNQRYHVQWLVNIWIAQGFISLADQHTQAEETGRRYLADLIDWGFFLSEPPRPSLLMHDLVHDLAQIVSSHESFTIEELTPPAGDLNLIRHVTVITESAYYGQFDGTVLPNNEYFMQEFAKTFCTLPRKDLRTLMLFGAHDSSFASTFHHELGNEIRAVRVLNMEVVYPDLNMLIPNISAFINLRYLWLRSFYRGLRLQLPEAICKLYQLQVLDIKDFNSETVVPKGLHKLRNLRHFFASEQLHAQIASVGDLVFLQELVAFRVRKEHEFSIAQLEKLNEIRGSVSIYNLENIGSKEDASKARLSDKQYLTSLRLSWDGMPTSLRKLKIIDGLEPPMCLEKLHIEGYNGSAPSWLGSTAVSLTSLQSLHLEKCQFWSTLPSVDELPLLRELHLIDMRRLDKVPLGRGLKVLELRNIPSLKRFVEMESDQPYENLEVIELKDCNYLEKLPFQLCSSGTRTEHLFPKLRRVQIRDCIKTKLPPFPTADTTTDIDVWNACLDYMSFQLSPAADDESRLCLELEGHREGNMEILDETILRFSKLKNLQELEIRWFPEVRYLPWEGLQHMTALKKFKTEQCPKLFSSSPKLVMPTSIEEMEFGKCDITGKQLSILMSSLPFLKMVKVQYCEGIKCLSVGMFVDAYSEMEEGLWDIPPSSLATLEKLDVSLSDIRFCSKNGLGELGSLKDIVIWKCPMLLSSMVSEAASMVPDPSLLPPSLLKLDITDMVDGLLACSKLASLAELCIGMSRLLISLDLCSCTALQKLKIKDCEQLQSVEGLQSLTLLAKLEILRCSKLTSVQLNLCASLEILNIDGCDALRTLEGSGSLTSLKEVWISTNPVLSNVQFHSCWALENLCITKCPALATWQGFRSLTGIRSLQVSESPGFVSAWKSAAEEMMSEGHYSFSMPLECLDIDDIDVLSMPICRQITSLESLKIRGALYRWSNKVDILLEHHEQALQLLTSLKELTLSQFKHLESLPSKIHALPLLQRLTIEKCPCLTSLPEIHALPLLQRLTIDTCPCLTSLPEEGLPRSLVEMDLIYGTVELDALCRSIWKDGHFRLYINRIEHLGAPAPHSIEAQLD</sequence>
<evidence type="ECO:0000259" key="6">
    <source>
        <dbReference type="Pfam" id="PF25019"/>
    </source>
</evidence>
<dbReference type="EMBL" id="CM008053">
    <property type="protein sequence ID" value="PAN43535.1"/>
    <property type="molecule type" value="Genomic_DNA"/>
</dbReference>
<keyword evidence="3" id="KW-0611">Plant defense</keyword>
<feature type="domain" description="R13L1/DRL21-like LRR repeat region" evidence="6">
    <location>
        <begin position="738"/>
        <end position="862"/>
    </location>
</feature>
<name>A0A2S3IFN0_9POAL</name>
<dbReference type="Gene3D" id="3.40.50.300">
    <property type="entry name" value="P-loop containing nucleotide triphosphate hydrolases"/>
    <property type="match status" value="1"/>
</dbReference>
<dbReference type="Gramene" id="PAN43535">
    <property type="protein sequence ID" value="PAN43535"/>
    <property type="gene ID" value="PAHAL_8G242600"/>
</dbReference>
<proteinExistence type="predicted"/>
<dbReference type="PRINTS" id="PR00364">
    <property type="entry name" value="DISEASERSIST"/>
</dbReference>
<evidence type="ECO:0000259" key="4">
    <source>
        <dbReference type="Pfam" id="PF00931"/>
    </source>
</evidence>
<dbReference type="PANTHER" id="PTHR36766:SF73">
    <property type="entry name" value="NB-ARC DOMAIN-CONTAINING PROTEIN"/>
    <property type="match status" value="1"/>
</dbReference>
<dbReference type="InterPro" id="IPR042197">
    <property type="entry name" value="Apaf_helical"/>
</dbReference>
<dbReference type="Pfam" id="PF25019">
    <property type="entry name" value="LRR_R13L1-DRL21"/>
    <property type="match status" value="1"/>
</dbReference>
<dbReference type="Pfam" id="PF00931">
    <property type="entry name" value="NB-ARC"/>
    <property type="match status" value="1"/>
</dbReference>
<feature type="domain" description="Disease resistance protein winged helix" evidence="5">
    <location>
        <begin position="464"/>
        <end position="531"/>
    </location>
</feature>
<evidence type="ECO:0000256" key="3">
    <source>
        <dbReference type="ARBA" id="ARBA00022821"/>
    </source>
</evidence>
<dbReference type="Pfam" id="PF23559">
    <property type="entry name" value="WHD_DRP"/>
    <property type="match status" value="1"/>
</dbReference>
<dbReference type="GO" id="GO:0043531">
    <property type="term" value="F:ADP binding"/>
    <property type="evidence" value="ECO:0007669"/>
    <property type="project" value="InterPro"/>
</dbReference>
<dbReference type="SUPFAM" id="SSF52058">
    <property type="entry name" value="L domain-like"/>
    <property type="match status" value="2"/>
</dbReference>
<evidence type="ECO:0000259" key="5">
    <source>
        <dbReference type="Pfam" id="PF23559"/>
    </source>
</evidence>
<accession>A0A2S3IFN0</accession>
<dbReference type="InterPro" id="IPR027417">
    <property type="entry name" value="P-loop_NTPase"/>
</dbReference>
<dbReference type="InterPro" id="IPR002182">
    <property type="entry name" value="NB-ARC"/>
</dbReference>
<dbReference type="InterPro" id="IPR032675">
    <property type="entry name" value="LRR_dom_sf"/>
</dbReference>
<feature type="domain" description="NB-ARC" evidence="4">
    <location>
        <begin position="207"/>
        <end position="378"/>
    </location>
</feature>
<dbReference type="SUPFAM" id="SSF52047">
    <property type="entry name" value="RNI-like"/>
    <property type="match status" value="1"/>
</dbReference>
<dbReference type="InterPro" id="IPR058922">
    <property type="entry name" value="WHD_DRP"/>
</dbReference>
<organism evidence="7">
    <name type="scientific">Panicum hallii</name>
    <dbReference type="NCBI Taxonomy" id="206008"/>
    <lineage>
        <taxon>Eukaryota</taxon>
        <taxon>Viridiplantae</taxon>
        <taxon>Streptophyta</taxon>
        <taxon>Embryophyta</taxon>
        <taxon>Tracheophyta</taxon>
        <taxon>Spermatophyta</taxon>
        <taxon>Magnoliopsida</taxon>
        <taxon>Liliopsida</taxon>
        <taxon>Poales</taxon>
        <taxon>Poaceae</taxon>
        <taxon>PACMAD clade</taxon>
        <taxon>Panicoideae</taxon>
        <taxon>Panicodae</taxon>
        <taxon>Paniceae</taxon>
        <taxon>Panicinae</taxon>
        <taxon>Panicum</taxon>
        <taxon>Panicum sect. Panicum</taxon>
    </lineage>
</organism>
<evidence type="ECO:0000313" key="7">
    <source>
        <dbReference type="EMBL" id="PAN43535.1"/>
    </source>
</evidence>
<dbReference type="Gene3D" id="3.80.10.10">
    <property type="entry name" value="Ribonuclease Inhibitor"/>
    <property type="match status" value="4"/>
</dbReference>
<dbReference type="GO" id="GO:0006952">
    <property type="term" value="P:defense response"/>
    <property type="evidence" value="ECO:0007669"/>
    <property type="project" value="UniProtKB-KW"/>
</dbReference>
<gene>
    <name evidence="7" type="ORF">PAHAL_8G242600</name>
</gene>
<evidence type="ECO:0000256" key="1">
    <source>
        <dbReference type="ARBA" id="ARBA00022614"/>
    </source>
</evidence>
<keyword evidence="1" id="KW-0433">Leucine-rich repeat</keyword>
<dbReference type="InterPro" id="IPR056789">
    <property type="entry name" value="LRR_R13L1-DRL21"/>
</dbReference>
<dbReference type="SUPFAM" id="SSF52540">
    <property type="entry name" value="P-loop containing nucleoside triphosphate hydrolases"/>
    <property type="match status" value="1"/>
</dbReference>
<protein>
    <submittedName>
        <fullName evidence="7">Uncharacterized protein</fullName>
    </submittedName>
</protein>
<evidence type="ECO:0000256" key="2">
    <source>
        <dbReference type="ARBA" id="ARBA00022737"/>
    </source>
</evidence>
<dbReference type="Proteomes" id="UP000243499">
    <property type="component" value="Chromosome 8"/>
</dbReference>
<keyword evidence="2" id="KW-0677">Repeat</keyword>
<dbReference type="PANTHER" id="PTHR36766">
    <property type="entry name" value="PLANT BROAD-SPECTRUM MILDEW RESISTANCE PROTEIN RPW8"/>
    <property type="match status" value="1"/>
</dbReference>
<dbReference type="Gene3D" id="1.10.8.430">
    <property type="entry name" value="Helical domain of apoptotic protease-activating factors"/>
    <property type="match status" value="1"/>
</dbReference>
<dbReference type="Gene3D" id="1.10.10.10">
    <property type="entry name" value="Winged helix-like DNA-binding domain superfamily/Winged helix DNA-binding domain"/>
    <property type="match status" value="1"/>
</dbReference>
<reference evidence="7" key="1">
    <citation type="submission" date="2018-04" db="EMBL/GenBank/DDBJ databases">
        <title>WGS assembly of Panicum hallii.</title>
        <authorList>
            <person name="Lovell J."/>
            <person name="Jenkins J."/>
            <person name="Lowry D."/>
            <person name="Mamidi S."/>
            <person name="Sreedasyam A."/>
            <person name="Weng X."/>
            <person name="Barry K."/>
            <person name="Bonette J."/>
            <person name="Campitelli B."/>
            <person name="Daum C."/>
            <person name="Gordon S."/>
            <person name="Gould B."/>
            <person name="Lipzen A."/>
            <person name="Macqueen A."/>
            <person name="Palacio-Mejia J."/>
            <person name="Plott C."/>
            <person name="Shakirov E."/>
            <person name="Shu S."/>
            <person name="Yoshinaga Y."/>
            <person name="Zane M."/>
            <person name="Rokhsar D."/>
            <person name="Grimwood J."/>
            <person name="Schmutz J."/>
            <person name="Juenger T."/>
        </authorList>
    </citation>
    <scope>NUCLEOTIDE SEQUENCE [LARGE SCALE GENOMIC DNA]</scope>
    <source>
        <strain evidence="7">FIL2</strain>
    </source>
</reference>